<dbReference type="SUPFAM" id="SSF51735">
    <property type="entry name" value="NAD(P)-binding Rossmann-fold domains"/>
    <property type="match status" value="1"/>
</dbReference>
<dbReference type="PANTHER" id="PTHR14239">
    <property type="entry name" value="DUDULIN-RELATED"/>
    <property type="match status" value="1"/>
</dbReference>
<dbReference type="EMBL" id="CAKKNS010000003">
    <property type="protein sequence ID" value="CAH0416685.1"/>
    <property type="molecule type" value="Genomic_DNA"/>
</dbReference>
<dbReference type="PANTHER" id="PTHR14239:SF0">
    <property type="entry name" value="F420-DEPENDENT NADP REDUCTASE"/>
    <property type="match status" value="1"/>
</dbReference>
<dbReference type="InterPro" id="IPR028939">
    <property type="entry name" value="P5C_Rdtase_cat_N"/>
</dbReference>
<evidence type="ECO:0000259" key="2">
    <source>
        <dbReference type="Pfam" id="PF03807"/>
    </source>
</evidence>
<keyword evidence="1" id="KW-0560">Oxidoreductase</keyword>
<dbReference type="Gene3D" id="3.40.50.720">
    <property type="entry name" value="NAD(P)-binding Rossmann-like Domain"/>
    <property type="match status" value="1"/>
</dbReference>
<dbReference type="Proteomes" id="UP000789707">
    <property type="component" value="Unassembled WGS sequence"/>
</dbReference>
<comment type="caution">
    <text evidence="3">The sequence shown here is derived from an EMBL/GenBank/DDBJ whole genome shotgun (WGS) entry which is preliminary data.</text>
</comment>
<proteinExistence type="predicted"/>
<evidence type="ECO:0000313" key="3">
    <source>
        <dbReference type="EMBL" id="CAH0416685.1"/>
    </source>
</evidence>
<evidence type="ECO:0000313" key="4">
    <source>
        <dbReference type="Proteomes" id="UP000789707"/>
    </source>
</evidence>
<protein>
    <recommendedName>
        <fullName evidence="2">Pyrroline-5-carboxylate reductase catalytic N-terminal domain-containing protein</fullName>
    </recommendedName>
</protein>
<organism evidence="3 4">
    <name type="scientific">Periweissella fabaria</name>
    <dbReference type="NCBI Taxonomy" id="546157"/>
    <lineage>
        <taxon>Bacteria</taxon>
        <taxon>Bacillati</taxon>
        <taxon>Bacillota</taxon>
        <taxon>Bacilli</taxon>
        <taxon>Lactobacillales</taxon>
        <taxon>Lactobacillaceae</taxon>
        <taxon>Periweissella</taxon>
    </lineage>
</organism>
<gene>
    <name evidence="3" type="ORF">WFA24289_00996</name>
</gene>
<sequence length="225" mass="24366">MTKQIGIIGAGKLGVVLAQIALKAGYQVDIAGSGSPEKIALTMMVLAPGAEPMTSAEVLANNDVIILALPLSKFKQLGASSLAGKLVLDAMNYWWEVDGKRDDFNDPQIGTSELVQNYFKDSQVVKAFNHMGYHDLLDESIIFKPQCEQPKALALAGDNKQAVLQVQQIVTDFGFTPLVLKNLHEGLKLQPGINTFGANLHLQALQEAIDNYTDTTFGQQIAQLN</sequence>
<name>A0ABM8Z674_9LACO</name>
<dbReference type="RefSeq" id="WP_230096723.1">
    <property type="nucleotide sequence ID" value="NZ_CAKKNS010000003.1"/>
</dbReference>
<accession>A0ABM8Z674</accession>
<dbReference type="Pfam" id="PF03807">
    <property type="entry name" value="F420_oxidored"/>
    <property type="match status" value="1"/>
</dbReference>
<keyword evidence="4" id="KW-1185">Reference proteome</keyword>
<dbReference type="InterPro" id="IPR051267">
    <property type="entry name" value="STEAP_metalloreductase"/>
</dbReference>
<evidence type="ECO:0000256" key="1">
    <source>
        <dbReference type="ARBA" id="ARBA00023002"/>
    </source>
</evidence>
<reference evidence="3 4" key="1">
    <citation type="submission" date="2021-11" db="EMBL/GenBank/DDBJ databases">
        <authorList>
            <person name="Depoorter E."/>
        </authorList>
    </citation>
    <scope>NUCLEOTIDE SEQUENCE [LARGE SCALE GENOMIC DNA]</scope>
    <source>
        <strain evidence="3 4">LMG 24289</strain>
    </source>
</reference>
<feature type="domain" description="Pyrroline-5-carboxylate reductase catalytic N-terminal" evidence="2">
    <location>
        <begin position="4"/>
        <end position="93"/>
    </location>
</feature>
<dbReference type="InterPro" id="IPR036291">
    <property type="entry name" value="NAD(P)-bd_dom_sf"/>
</dbReference>